<dbReference type="STRING" id="158189.SpiBuddy_0229"/>
<dbReference type="Proteomes" id="UP000008466">
    <property type="component" value="Chromosome"/>
</dbReference>
<dbReference type="KEGG" id="sbu:SpiBuddy_0229"/>
<reference evidence="2" key="1">
    <citation type="submission" date="2011-02" db="EMBL/GenBank/DDBJ databases">
        <title>Complete sequence of Spirochaeta sp. Buddy.</title>
        <authorList>
            <person name="Lucas S."/>
            <person name="Copeland A."/>
            <person name="Lapidus A."/>
            <person name="Cheng J.-F."/>
            <person name="Goodwin L."/>
            <person name="Pitluck S."/>
            <person name="Zeytun A."/>
            <person name="Detter J.C."/>
            <person name="Han C."/>
            <person name="Tapia R."/>
            <person name="Land M."/>
            <person name="Hauser L."/>
            <person name="Kyrpides N."/>
            <person name="Ivanova N."/>
            <person name="Mikhailova N."/>
            <person name="Pagani I."/>
            <person name="Ritalahti K.M."/>
            <person name="Loeffler F.E."/>
            <person name="Woyke T."/>
        </authorList>
    </citation>
    <scope>NUCLEOTIDE SEQUENCE [LARGE SCALE GENOMIC DNA]</scope>
    <source>
        <strain evidence="2">ATCC BAA-1886 / DSM 22777 / Buddy</strain>
    </source>
</reference>
<dbReference type="RefSeq" id="WP_013605922.1">
    <property type="nucleotide sequence ID" value="NC_015152.1"/>
</dbReference>
<protein>
    <submittedName>
        <fullName evidence="1">Uncharacterized protein</fullName>
    </submittedName>
</protein>
<sequence>MELSKYIACICEGSAEQVIIEKLLDAEKLIFSRSQLLEEKIIRCRDAKSFEQRYLRKGFSEKITVLRILDSRKERFKLSRAYEHKVDVINIITAPEVEMLVIFNENMYKDFKKSRKKPSIFCKEDLHFRNVKSTDFVQSYFHDMVILVHSIIEYRRISNVPNGEYSLLDLLTSIPR</sequence>
<name>F0RXL9_SPHGB</name>
<dbReference type="EMBL" id="CP002541">
    <property type="protein sequence ID" value="ADY12069.1"/>
    <property type="molecule type" value="Genomic_DNA"/>
</dbReference>
<dbReference type="AlphaFoldDB" id="F0RXL9"/>
<dbReference type="HOGENOM" id="CLU_120377_0_0_12"/>
<dbReference type="eggNOG" id="ENOG5032YW9">
    <property type="taxonomic scope" value="Bacteria"/>
</dbReference>
<evidence type="ECO:0000313" key="1">
    <source>
        <dbReference type="EMBL" id="ADY12069.1"/>
    </source>
</evidence>
<organism evidence="1 2">
    <name type="scientific">Sphaerochaeta globosa (strain ATCC BAA-1886 / DSM 22777 / Buddy)</name>
    <name type="common">Spirochaeta sp. (strain Buddy)</name>
    <dbReference type="NCBI Taxonomy" id="158189"/>
    <lineage>
        <taxon>Bacteria</taxon>
        <taxon>Pseudomonadati</taxon>
        <taxon>Spirochaetota</taxon>
        <taxon>Spirochaetia</taxon>
        <taxon>Spirochaetales</taxon>
        <taxon>Sphaerochaetaceae</taxon>
        <taxon>Sphaerochaeta</taxon>
    </lineage>
</organism>
<proteinExistence type="predicted"/>
<dbReference type="OrthoDB" id="1664716at2"/>
<gene>
    <name evidence="1" type="ordered locus">SpiBuddy_0229</name>
</gene>
<evidence type="ECO:0000313" key="2">
    <source>
        <dbReference type="Proteomes" id="UP000008466"/>
    </source>
</evidence>
<accession>F0RXL9</accession>
<keyword evidence="2" id="KW-1185">Reference proteome</keyword>